<accession>A0A6I4VU16</accession>
<dbReference type="AlphaFoldDB" id="A0A6I4VU16"/>
<comment type="caution">
    <text evidence="2">The sequence shown here is derived from an EMBL/GenBank/DDBJ whole genome shotgun (WGS) entry which is preliminary data.</text>
</comment>
<sequence length="345" mass="37007">MVDNKNNTLTALMGVKVGHSTYLDKLTGCTVVTFDQDYPVAYTAYGGASSTFNTDTLHLGKSYYRRHGLFVAGGCLPGLMSASAIMERMIEQGIGDRSANIINPSISGAIIFDLGTQIDQFDATFGREAYDAASDLPVQNGNVGAGTGTTVGKFHYLENGTKMPAMKAGVGSARVDLSNGVVVCALSVVNAVGNIVLPEGRILAGNRGEDKPIITYEEVIEFTTSNNMNTTISIVGINVDLHTCENYERVAHLASHGHVRAIHPVHTSIDGDVIFVFSTEEMKTNIDNPNWPNAQVDKIGNAAAKAVQESIYHACLEADSIFFEGAYENTVPSSKDFFMIESIFS</sequence>
<dbReference type="PANTHER" id="PTHR36512">
    <property type="entry name" value="D-AMINOPEPTIDASE"/>
    <property type="match status" value="1"/>
</dbReference>
<dbReference type="Proteomes" id="UP000430692">
    <property type="component" value="Unassembled WGS sequence"/>
</dbReference>
<reference evidence="2 3" key="1">
    <citation type="submission" date="2019-12" db="EMBL/GenBank/DDBJ databases">
        <title>Whole-genome analyses of novel actinobacteria.</title>
        <authorList>
            <person name="Sahin N."/>
            <person name="Saygin H."/>
        </authorList>
    </citation>
    <scope>NUCLEOTIDE SEQUENCE [LARGE SCALE GENOMIC DNA]</scope>
    <source>
        <strain evidence="2 3">KC615</strain>
    </source>
</reference>
<evidence type="ECO:0000313" key="3">
    <source>
        <dbReference type="Proteomes" id="UP000430692"/>
    </source>
</evidence>
<name>A0A6I4VU16_9BACL</name>
<dbReference type="PANTHER" id="PTHR36512:SF3">
    <property type="entry name" value="BLR5678 PROTEIN"/>
    <property type="match status" value="1"/>
</dbReference>
<evidence type="ECO:0000256" key="1">
    <source>
        <dbReference type="ARBA" id="ARBA00007068"/>
    </source>
</evidence>
<dbReference type="GO" id="GO:0004177">
    <property type="term" value="F:aminopeptidase activity"/>
    <property type="evidence" value="ECO:0007669"/>
    <property type="project" value="TreeGrafter"/>
</dbReference>
<keyword evidence="3" id="KW-1185">Reference proteome</keyword>
<dbReference type="InterPro" id="IPR016117">
    <property type="entry name" value="ArgJ-like_dom_sf"/>
</dbReference>
<dbReference type="Gene3D" id="3.60.70.12">
    <property type="entry name" value="L-amino peptidase D-ALA esterase/amidase"/>
    <property type="match status" value="1"/>
</dbReference>
<organism evidence="2 3">
    <name type="scientific">Shimazuella alba</name>
    <dbReference type="NCBI Taxonomy" id="2690964"/>
    <lineage>
        <taxon>Bacteria</taxon>
        <taxon>Bacillati</taxon>
        <taxon>Bacillota</taxon>
        <taxon>Bacilli</taxon>
        <taxon>Bacillales</taxon>
        <taxon>Thermoactinomycetaceae</taxon>
        <taxon>Shimazuella</taxon>
    </lineage>
</organism>
<protein>
    <submittedName>
        <fullName evidence="2">Uncharacterized protein</fullName>
    </submittedName>
</protein>
<dbReference type="InterPro" id="IPR005321">
    <property type="entry name" value="Peptidase_S58_DmpA"/>
</dbReference>
<dbReference type="SUPFAM" id="SSF56266">
    <property type="entry name" value="DmpA/ArgJ-like"/>
    <property type="match status" value="1"/>
</dbReference>
<gene>
    <name evidence="2" type="ORF">GSM42_09780</name>
</gene>
<dbReference type="RefSeq" id="WP_160801351.1">
    <property type="nucleotide sequence ID" value="NZ_WUUL01000005.1"/>
</dbReference>
<comment type="similarity">
    <text evidence="1">Belongs to the peptidase S58 family.</text>
</comment>
<evidence type="ECO:0000313" key="2">
    <source>
        <dbReference type="EMBL" id="MXQ54001.1"/>
    </source>
</evidence>
<dbReference type="Pfam" id="PF03576">
    <property type="entry name" value="Peptidase_S58"/>
    <property type="match status" value="1"/>
</dbReference>
<proteinExistence type="inferred from homology"/>
<dbReference type="EMBL" id="WUUL01000005">
    <property type="protein sequence ID" value="MXQ54001.1"/>
    <property type="molecule type" value="Genomic_DNA"/>
</dbReference>